<dbReference type="KEGG" id="kaf:KAFR_0C00870"/>
<evidence type="ECO:0000256" key="3">
    <source>
        <dbReference type="ARBA" id="ARBA00009105"/>
    </source>
</evidence>
<comment type="pathway">
    <text evidence="2">Protein modification; protein glycosylation.</text>
</comment>
<dbReference type="InParanoid" id="H2ART2"/>
<dbReference type="GO" id="GO:0046354">
    <property type="term" value="P:mannan biosynthetic process"/>
    <property type="evidence" value="ECO:0007669"/>
    <property type="project" value="TreeGrafter"/>
</dbReference>
<evidence type="ECO:0000256" key="1">
    <source>
        <dbReference type="ARBA" id="ARBA00004323"/>
    </source>
</evidence>
<sequence>MAVVNKRFSKLFILLVSIGFFFLLTNRLYINNDSVSVKDYKEYLQSYINNNAGDSTDAQGTKGGDESVPAASKGKNPVLMSTVESNTKNRLREFYNEVFQYFINYSPSGKSARHYQDACQLSEKMGNRPHEYASWYKLSYTELNKCLSISKSDVLNLKTSHKEFVENLGKLVLPKNSYKGNGIVTVGGGKFSLMSLLVIRTLRNLGTTLPVEVFIPPQEEKGEMEFCNKILPQYHAKCIYISDILPQQMIDNFEFAGYQFKSLAIIASSFENLLLLDADNFPIKPLDHIFEEEPYVSTGLVLWPDFWRRTTQPLYYEIADVSVDFKTRVRNSIDDITPPPVYTKDMNDLSNIPLHDLKGTIPDVSTESGQLMISKSKHLPTVLLALYYNVNGPSWYYPIFSQKASGEGDKETFLAAANFYDLPYYQIRTEVGVDGYHQPENKGFRGVAMLQHDFAQDYKRYVKAKEEVRLKYGKDRYSSKIKYDPNYDVDSFYRTYFDSGSEPGQGGAQEVDVMFIHSNLPKFEPLTSWKTSDLIIDGKHIRSFTNLKRLKNYDIELENFKIYHEVLCEQGLHFKYLDDALGNNKNDKSSMCKYISDRLDFLQSTHEAAISN</sequence>
<feature type="region of interest" description="Disordered" evidence="11">
    <location>
        <begin position="54"/>
        <end position="74"/>
    </location>
</feature>
<evidence type="ECO:0000313" key="13">
    <source>
        <dbReference type="EMBL" id="CCF57082.1"/>
    </source>
</evidence>
<keyword evidence="6" id="KW-0735">Signal-anchor</keyword>
<dbReference type="OrthoDB" id="430354at2759"/>
<keyword evidence="14" id="KW-1185">Reference proteome</keyword>
<reference evidence="13 14" key="1">
    <citation type="journal article" date="2011" name="Proc. Natl. Acad. Sci. U.S.A.">
        <title>Evolutionary erosion of yeast sex chromosomes by mating-type switching accidents.</title>
        <authorList>
            <person name="Gordon J.L."/>
            <person name="Armisen D."/>
            <person name="Proux-Wera E."/>
            <person name="Oheigeartaigh S.S."/>
            <person name="Byrne K.P."/>
            <person name="Wolfe K.H."/>
        </authorList>
    </citation>
    <scope>NUCLEOTIDE SEQUENCE [LARGE SCALE GENOMIC DNA]</scope>
    <source>
        <strain evidence="14">ATCC 22294 / BCRC 22015 / CBS 2517 / CECT 1963 / NBRC 1671 / NRRL Y-8276</strain>
    </source>
</reference>
<keyword evidence="9 12" id="KW-0472">Membrane</keyword>
<keyword evidence="5 12" id="KW-0812">Transmembrane</keyword>
<dbReference type="GeneID" id="13885001"/>
<dbReference type="PANTHER" id="PTHR31646:SF1">
    <property type="entry name" value="ALPHA-1,2-MANNOSYLTRANSFERASE MNN2"/>
    <property type="match status" value="1"/>
</dbReference>
<dbReference type="GO" id="GO:0000026">
    <property type="term" value="F:alpha-1,2-mannosyltransferase activity"/>
    <property type="evidence" value="ECO:0007669"/>
    <property type="project" value="EnsemblFungi"/>
</dbReference>
<dbReference type="InterPro" id="IPR029044">
    <property type="entry name" value="Nucleotide-diphossugar_trans"/>
</dbReference>
<evidence type="ECO:0008006" key="15">
    <source>
        <dbReference type="Google" id="ProtNLM"/>
    </source>
</evidence>
<dbReference type="HOGENOM" id="CLU_013298_1_1_1"/>
<feature type="transmembrane region" description="Helical" evidence="12">
    <location>
        <begin position="12"/>
        <end position="30"/>
    </location>
</feature>
<dbReference type="PANTHER" id="PTHR31646">
    <property type="entry name" value="ALPHA-1,2-MANNOSYLTRANSFERASE MNN2"/>
    <property type="match status" value="1"/>
</dbReference>
<dbReference type="eggNOG" id="ENOG502QQ16">
    <property type="taxonomic scope" value="Eukaryota"/>
</dbReference>
<proteinExistence type="inferred from homology"/>
<dbReference type="EMBL" id="HE650823">
    <property type="protein sequence ID" value="CCF57082.1"/>
    <property type="molecule type" value="Genomic_DNA"/>
</dbReference>
<keyword evidence="10" id="KW-0325">Glycoprotein</keyword>
<evidence type="ECO:0000256" key="11">
    <source>
        <dbReference type="SAM" id="MobiDB-lite"/>
    </source>
</evidence>
<evidence type="ECO:0000256" key="4">
    <source>
        <dbReference type="ARBA" id="ARBA00022679"/>
    </source>
</evidence>
<gene>
    <name evidence="13" type="primary">KAFR0C00870</name>
    <name evidence="13" type="ORF">KAFR_0C00870</name>
</gene>
<dbReference type="SUPFAM" id="SSF53448">
    <property type="entry name" value="Nucleotide-diphospho-sugar transferases"/>
    <property type="match status" value="1"/>
</dbReference>
<dbReference type="AlphaFoldDB" id="H2ART2"/>
<comment type="subcellular location">
    <subcellularLocation>
        <location evidence="1">Golgi apparatus membrane</location>
        <topology evidence="1">Single-pass type II membrane protein</topology>
    </subcellularLocation>
</comment>
<dbReference type="Pfam" id="PF11051">
    <property type="entry name" value="Mannosyl_trans3"/>
    <property type="match status" value="1"/>
</dbReference>
<accession>H2ART2</accession>
<keyword evidence="8" id="KW-0333">Golgi apparatus</keyword>
<name>H2ART2_KAZAF</name>
<evidence type="ECO:0000256" key="7">
    <source>
        <dbReference type="ARBA" id="ARBA00022989"/>
    </source>
</evidence>
<dbReference type="Proteomes" id="UP000005220">
    <property type="component" value="Chromosome 3"/>
</dbReference>
<dbReference type="STRING" id="1071382.H2ART2"/>
<evidence type="ECO:0000256" key="6">
    <source>
        <dbReference type="ARBA" id="ARBA00022968"/>
    </source>
</evidence>
<protein>
    <recommendedName>
        <fullName evidence="15">Alpha-1,2-mannosyltransferase MNN2</fullName>
    </recommendedName>
</protein>
<dbReference type="FunFam" id="3.90.550.10:FF:000177">
    <property type="entry name" value="MNN5p Alpha-1,2-mannosyltransferase"/>
    <property type="match status" value="1"/>
</dbReference>
<evidence type="ECO:0000256" key="9">
    <source>
        <dbReference type="ARBA" id="ARBA00023136"/>
    </source>
</evidence>
<evidence type="ECO:0000256" key="2">
    <source>
        <dbReference type="ARBA" id="ARBA00004922"/>
    </source>
</evidence>
<dbReference type="FunCoup" id="H2ART2">
    <property type="interactions" value="86"/>
</dbReference>
<evidence type="ECO:0000256" key="5">
    <source>
        <dbReference type="ARBA" id="ARBA00022692"/>
    </source>
</evidence>
<keyword evidence="4" id="KW-0808">Transferase</keyword>
<comment type="similarity">
    <text evidence="3">Belongs to the MNN1/MNT family.</text>
</comment>
<keyword evidence="7 12" id="KW-1133">Transmembrane helix</keyword>
<evidence type="ECO:0000313" key="14">
    <source>
        <dbReference type="Proteomes" id="UP000005220"/>
    </source>
</evidence>
<evidence type="ECO:0000256" key="8">
    <source>
        <dbReference type="ARBA" id="ARBA00023034"/>
    </source>
</evidence>
<dbReference type="InterPro" id="IPR022751">
    <property type="entry name" value="Alpha_mannosyltransferase"/>
</dbReference>
<evidence type="ECO:0000256" key="10">
    <source>
        <dbReference type="ARBA" id="ARBA00023180"/>
    </source>
</evidence>
<organism evidence="13 14">
    <name type="scientific">Kazachstania africana (strain ATCC 22294 / BCRC 22015 / CBS 2517 / CECT 1963 / NBRC 1671 / NRRL Y-8276)</name>
    <name type="common">Yeast</name>
    <name type="synonym">Kluyveromyces africanus</name>
    <dbReference type="NCBI Taxonomy" id="1071382"/>
    <lineage>
        <taxon>Eukaryota</taxon>
        <taxon>Fungi</taxon>
        <taxon>Dikarya</taxon>
        <taxon>Ascomycota</taxon>
        <taxon>Saccharomycotina</taxon>
        <taxon>Saccharomycetes</taxon>
        <taxon>Saccharomycetales</taxon>
        <taxon>Saccharomycetaceae</taxon>
        <taxon>Kazachstania</taxon>
    </lineage>
</organism>
<evidence type="ECO:0000256" key="12">
    <source>
        <dbReference type="SAM" id="Phobius"/>
    </source>
</evidence>
<dbReference type="RefSeq" id="XP_003956217.1">
    <property type="nucleotide sequence ID" value="XM_003956168.1"/>
</dbReference>
<dbReference type="GO" id="GO:0000139">
    <property type="term" value="C:Golgi membrane"/>
    <property type="evidence" value="ECO:0007669"/>
    <property type="project" value="UniProtKB-SubCell"/>
</dbReference>